<dbReference type="EC" id="2.4.1.1" evidence="6"/>
<dbReference type="SUPFAM" id="SSF53756">
    <property type="entry name" value="UDP-Glycosyltransferase/glycogen phosphorylase"/>
    <property type="match status" value="1"/>
</dbReference>
<dbReference type="PANTHER" id="PTHR42655:SF1">
    <property type="entry name" value="GLYCOGEN PHOSPHORYLASE"/>
    <property type="match status" value="1"/>
</dbReference>
<evidence type="ECO:0000256" key="2">
    <source>
        <dbReference type="ARBA" id="ARBA00006047"/>
    </source>
</evidence>
<dbReference type="InterPro" id="IPR000811">
    <property type="entry name" value="Glyco_trans_35"/>
</dbReference>
<dbReference type="Proteomes" id="UP000569951">
    <property type="component" value="Unassembled WGS sequence"/>
</dbReference>
<protein>
    <submittedName>
        <fullName evidence="6">Starch phosphorylase</fullName>
        <ecNumber evidence="6">2.4.1.1</ecNumber>
    </submittedName>
</protein>
<dbReference type="PIRSF" id="PIRSF000460">
    <property type="entry name" value="Pprylas_GlgP"/>
    <property type="match status" value="1"/>
</dbReference>
<keyword evidence="6" id="KW-0808">Transferase</keyword>
<dbReference type="InterPro" id="IPR024517">
    <property type="entry name" value="Glycogen_phosphorylase_DUF3417"/>
</dbReference>
<dbReference type="EMBL" id="JACHHG010000004">
    <property type="protein sequence ID" value="MBB6097950.1"/>
    <property type="molecule type" value="Genomic_DNA"/>
</dbReference>
<proteinExistence type="inferred from homology"/>
<accession>A0A841I0I2</accession>
<reference evidence="6 7" key="1">
    <citation type="submission" date="2020-08" db="EMBL/GenBank/DDBJ databases">
        <title>Genomic Encyclopedia of Type Strains, Phase IV (KMG-IV): sequencing the most valuable type-strain genomes for metagenomic binning, comparative biology and taxonomic classification.</title>
        <authorList>
            <person name="Goeker M."/>
        </authorList>
    </citation>
    <scope>NUCLEOTIDE SEQUENCE [LARGE SCALE GENOMIC DNA]</scope>
    <source>
        <strain evidence="6 7">DSM 21458</strain>
    </source>
</reference>
<evidence type="ECO:0000313" key="7">
    <source>
        <dbReference type="Proteomes" id="UP000569951"/>
    </source>
</evidence>
<keyword evidence="4" id="KW-0663">Pyridoxal phosphate</keyword>
<keyword evidence="7" id="KW-1185">Reference proteome</keyword>
<feature type="domain" description="DUF3417" evidence="5">
    <location>
        <begin position="14"/>
        <end position="121"/>
    </location>
</feature>
<evidence type="ECO:0000256" key="1">
    <source>
        <dbReference type="ARBA" id="ARBA00001275"/>
    </source>
</evidence>
<dbReference type="PANTHER" id="PTHR42655">
    <property type="entry name" value="GLYCOGEN PHOSPHORYLASE"/>
    <property type="match status" value="1"/>
</dbReference>
<organism evidence="6 7">
    <name type="scientific">Deinobacterium chartae</name>
    <dbReference type="NCBI Taxonomy" id="521158"/>
    <lineage>
        <taxon>Bacteria</taxon>
        <taxon>Thermotogati</taxon>
        <taxon>Deinococcota</taxon>
        <taxon>Deinococci</taxon>
        <taxon>Deinococcales</taxon>
        <taxon>Deinococcaceae</taxon>
        <taxon>Deinobacterium</taxon>
    </lineage>
</organism>
<keyword evidence="3" id="KW-0021">Allosteric enzyme</keyword>
<evidence type="ECO:0000313" key="6">
    <source>
        <dbReference type="EMBL" id="MBB6097950.1"/>
    </source>
</evidence>
<dbReference type="Gene3D" id="3.40.50.2000">
    <property type="entry name" value="Glycogen Phosphorylase B"/>
    <property type="match status" value="3"/>
</dbReference>
<dbReference type="AlphaFoldDB" id="A0A841I0I2"/>
<comment type="caution">
    <text evidence="6">The sequence shown here is derived from an EMBL/GenBank/DDBJ whole genome shotgun (WGS) entry which is preliminary data.</text>
</comment>
<dbReference type="Pfam" id="PF11897">
    <property type="entry name" value="DUF3417"/>
    <property type="match status" value="1"/>
</dbReference>
<gene>
    <name evidence="6" type="ORF">HNR42_001373</name>
</gene>
<dbReference type="InterPro" id="IPR052182">
    <property type="entry name" value="Glycogen/Maltodextrin_Phosph"/>
</dbReference>
<feature type="modified residue" description="N6-(pyridoxal phosphate)lysine" evidence="4">
    <location>
        <position position="606"/>
    </location>
</feature>
<dbReference type="GO" id="GO:0008184">
    <property type="term" value="F:glycogen phosphorylase activity"/>
    <property type="evidence" value="ECO:0007669"/>
    <property type="project" value="InterPro"/>
</dbReference>
<name>A0A841I0I2_9DEIO</name>
<dbReference type="RefSeq" id="WP_183985886.1">
    <property type="nucleotide sequence ID" value="NZ_JACHHG010000004.1"/>
</dbReference>
<evidence type="ECO:0000256" key="3">
    <source>
        <dbReference type="ARBA" id="ARBA00022533"/>
    </source>
</evidence>
<evidence type="ECO:0000256" key="4">
    <source>
        <dbReference type="PIRSR" id="PIRSR000460-1"/>
    </source>
</evidence>
<sequence>MNPIGKITVMPAPPARIARLSELAYNLYWSWTPRAQQLFEDLNPALWERVGHSPLRTLMEISQAELDRAAADPEYLARFDAEMSAFDAYMNASETWFSRQNAATQGKIGYFSMEFGFAESLPIYSGGLGVLAGDHTKSASDLGLPFVAVGLLFHQGYFRQLLNGDGWQEEAYDTLNFQALPITPATGPDGREVRVRLGLPGRDVWIKVWKLQVGRVPVYLLDTDLQENRPDDRGLTARLYGGNQEMRIAQELVLGVGGVRALRALGEDIRVYHMNEGHAAFLGLERIREIMQTGQLNFWEALEAVSASNIFTTHTPVSAGNDAFPLNLVDLYLGKWYGLFGISHDDFINLARHDQPWGPTFSMTVLALRTSRAANGVSELHGDVSRRMWKFLFPGADADEVPIGHVTNGAHNLTFLSQKLRDLYTTVLPQDWTERVHEPELWEAVDQIPDAELGRVMHDLKVDMISFVRARLREQYRRHGAPAERIASADRVLDTHALTIGFARRFATYKRATLLFRDLERLKRIVNAAGRPVQFVFAGKAHPADNPGKEFIQSIYRFAQDPDLAGKIVILENYDLNVARHLVQGVDIWLNNPRRPLEASGTSGMKASFNGGLNFSILDGWWREGYDGVNGFAIGEEREYPSLEAQDDADAFSLYETLEKVIVPLYYARDEHGARHEWMLRTRAAIKTVSPRFSMNRQVIDYTRQYYLPVFRRGQQVIAEDYRVARELAAWKSQVKAAWPSVTLEAFSEMPAQARPGAQITVHARVHTAGIDPRFLRVEGVLRLEGADTAAVRTPLRFVTLSEGHWAEFSGELALPESGTYLVGARVLPYREELSNLLELGLIKWA</sequence>
<dbReference type="GO" id="GO:0030170">
    <property type="term" value="F:pyridoxal phosphate binding"/>
    <property type="evidence" value="ECO:0007669"/>
    <property type="project" value="InterPro"/>
</dbReference>
<evidence type="ECO:0000259" key="5">
    <source>
        <dbReference type="Pfam" id="PF11897"/>
    </source>
</evidence>
<dbReference type="InterPro" id="IPR011834">
    <property type="entry name" value="Agluc_phsphrylas"/>
</dbReference>
<keyword evidence="6" id="KW-0328">Glycosyltransferase</keyword>
<dbReference type="Pfam" id="PF00343">
    <property type="entry name" value="Phosphorylase"/>
    <property type="match status" value="1"/>
</dbReference>
<comment type="catalytic activity">
    <reaction evidence="1">
        <text>[(1-&gt;4)-alpha-D-glucosyl](n) + phosphate = [(1-&gt;4)-alpha-D-glucosyl](n-1) + alpha-D-glucose 1-phosphate</text>
        <dbReference type="Rhea" id="RHEA:41732"/>
        <dbReference type="Rhea" id="RHEA-COMP:9584"/>
        <dbReference type="Rhea" id="RHEA-COMP:9586"/>
        <dbReference type="ChEBI" id="CHEBI:15444"/>
        <dbReference type="ChEBI" id="CHEBI:43474"/>
        <dbReference type="ChEBI" id="CHEBI:58601"/>
        <dbReference type="EC" id="2.4.1.1"/>
    </reaction>
</comment>
<dbReference type="NCBIfam" id="TIGR02094">
    <property type="entry name" value="more_P_ylases"/>
    <property type="match status" value="1"/>
</dbReference>
<dbReference type="GO" id="GO:0005975">
    <property type="term" value="P:carbohydrate metabolic process"/>
    <property type="evidence" value="ECO:0007669"/>
    <property type="project" value="InterPro"/>
</dbReference>
<comment type="similarity">
    <text evidence="2">Belongs to the glycogen phosphorylase family.</text>
</comment>